<protein>
    <recommendedName>
        <fullName evidence="7">Transcriptional co-activator</fullName>
    </recommendedName>
</protein>
<evidence type="ECO:0000313" key="6">
    <source>
        <dbReference type="Proteomes" id="UP001172673"/>
    </source>
</evidence>
<gene>
    <name evidence="5" type="ORF">H2200_012464</name>
</gene>
<dbReference type="GO" id="GO:0000124">
    <property type="term" value="C:SAGA complex"/>
    <property type="evidence" value="ECO:0007669"/>
    <property type="project" value="TreeGrafter"/>
</dbReference>
<keyword evidence="4" id="KW-0539">Nucleus</keyword>
<evidence type="ECO:0000256" key="2">
    <source>
        <dbReference type="ARBA" id="ARBA00023015"/>
    </source>
</evidence>
<dbReference type="PANTHER" id="PTHR21277:SF5">
    <property type="entry name" value="TRANSCRIPTIONAL ADAPTER 1"/>
    <property type="match status" value="1"/>
</dbReference>
<sequence>MASFDDTFNPAALTRSDTIASTTSNAKAPAGSVAKTPKTTQTYPRIDLEPLYTELKTLIGHNWEVYFDATTRFIRGELSANEFGDLCDAFLYASPQTEHAHNSLILAIVCNTSKDPPEPGLAAWVSASTDKSTLTTATKQAVTSDASEQRLKAEVMALPARDRRRLKGVANDKAEEEAAARKNPYEAHYQAGLIETPDAAAVSTTAGGLTKTNWDPEIRKRYLQPLYSETLEFPDTAAIHARIVPICYGESISQGCSMQCAELVGIGAEIYLKGMLSEVFNRTRSNGPRYEHAAGEGIMTRWYKKRIAREEAEIKAGRLERTRDDDLLPTEAEVAYARRPIGVRDLQLAAQVGPVPWNSSPLIAFSIANASAGYDHDQWIMEQEKMHGVYKNGHVEPLDEPMMDVDLSTDNYGWEGASSHDRLELQSVLAGCLETG</sequence>
<keyword evidence="6" id="KW-1185">Reference proteome</keyword>
<evidence type="ECO:0000256" key="1">
    <source>
        <dbReference type="ARBA" id="ARBA00004123"/>
    </source>
</evidence>
<dbReference type="GO" id="GO:0003713">
    <property type="term" value="F:transcription coactivator activity"/>
    <property type="evidence" value="ECO:0007669"/>
    <property type="project" value="TreeGrafter"/>
</dbReference>
<dbReference type="Proteomes" id="UP001172673">
    <property type="component" value="Unassembled WGS sequence"/>
</dbReference>
<dbReference type="PANTHER" id="PTHR21277">
    <property type="entry name" value="TRANSCRIPTIONAL ADAPTER 1"/>
    <property type="match status" value="1"/>
</dbReference>
<organism evidence="5 6">
    <name type="scientific">Cladophialophora chaetospira</name>
    <dbReference type="NCBI Taxonomy" id="386627"/>
    <lineage>
        <taxon>Eukaryota</taxon>
        <taxon>Fungi</taxon>
        <taxon>Dikarya</taxon>
        <taxon>Ascomycota</taxon>
        <taxon>Pezizomycotina</taxon>
        <taxon>Eurotiomycetes</taxon>
        <taxon>Chaetothyriomycetidae</taxon>
        <taxon>Chaetothyriales</taxon>
        <taxon>Herpotrichiellaceae</taxon>
        <taxon>Cladophialophora</taxon>
    </lineage>
</organism>
<accession>A0AA39CCF3</accession>
<dbReference type="EMBL" id="JAPDRK010000023">
    <property type="protein sequence ID" value="KAJ9603169.1"/>
    <property type="molecule type" value="Genomic_DNA"/>
</dbReference>
<evidence type="ECO:0000256" key="3">
    <source>
        <dbReference type="ARBA" id="ARBA00023163"/>
    </source>
</evidence>
<dbReference type="InterPro" id="IPR024738">
    <property type="entry name" value="Hfi1/Tada1"/>
</dbReference>
<dbReference type="GO" id="GO:0006357">
    <property type="term" value="P:regulation of transcription by RNA polymerase II"/>
    <property type="evidence" value="ECO:0007669"/>
    <property type="project" value="TreeGrafter"/>
</dbReference>
<evidence type="ECO:0000256" key="4">
    <source>
        <dbReference type="ARBA" id="ARBA00023242"/>
    </source>
</evidence>
<reference evidence="5" key="1">
    <citation type="submission" date="2022-10" db="EMBL/GenBank/DDBJ databases">
        <title>Culturing micro-colonial fungi from biological soil crusts in the Mojave desert and describing Neophaeococcomyces mojavensis, and introducing the new genera and species Taxawa tesnikishii.</title>
        <authorList>
            <person name="Kurbessoian T."/>
            <person name="Stajich J.E."/>
        </authorList>
    </citation>
    <scope>NUCLEOTIDE SEQUENCE</scope>
    <source>
        <strain evidence="5">TK_41</strain>
    </source>
</reference>
<keyword evidence="2" id="KW-0805">Transcription regulation</keyword>
<proteinExistence type="predicted"/>
<evidence type="ECO:0008006" key="7">
    <source>
        <dbReference type="Google" id="ProtNLM"/>
    </source>
</evidence>
<comment type="subcellular location">
    <subcellularLocation>
        <location evidence="1">Nucleus</location>
    </subcellularLocation>
</comment>
<dbReference type="Pfam" id="PF12767">
    <property type="entry name" value="SAGA-Tad1"/>
    <property type="match status" value="1"/>
</dbReference>
<comment type="caution">
    <text evidence="5">The sequence shown here is derived from an EMBL/GenBank/DDBJ whole genome shotgun (WGS) entry which is preliminary data.</text>
</comment>
<keyword evidence="3" id="KW-0804">Transcription</keyword>
<dbReference type="GO" id="GO:0005634">
    <property type="term" value="C:nucleus"/>
    <property type="evidence" value="ECO:0007669"/>
    <property type="project" value="UniProtKB-SubCell"/>
</dbReference>
<name>A0AA39CCF3_9EURO</name>
<dbReference type="AlphaFoldDB" id="A0AA39CCF3"/>
<evidence type="ECO:0000313" key="5">
    <source>
        <dbReference type="EMBL" id="KAJ9603169.1"/>
    </source>
</evidence>